<dbReference type="AlphaFoldDB" id="A0A379EDP3"/>
<dbReference type="EMBL" id="UGTM01000002">
    <property type="protein sequence ID" value="SUB94508.1"/>
    <property type="molecule type" value="Genomic_DNA"/>
</dbReference>
<reference evidence="1 2" key="1">
    <citation type="submission" date="2018-06" db="EMBL/GenBank/DDBJ databases">
        <authorList>
            <consortium name="Pathogen Informatics"/>
            <person name="Doyle S."/>
        </authorList>
    </citation>
    <scope>NUCLEOTIDE SEQUENCE [LARGE SCALE GENOMIC DNA]</scope>
    <source>
        <strain evidence="1 2">NCTC13067</strain>
    </source>
</reference>
<name>A0A379EDP3_9BACT</name>
<sequence>MNKTYRDLIYRFQNQGIEESQSTGAILIGKRPI</sequence>
<dbReference type="Proteomes" id="UP000255469">
    <property type="component" value="Unassembled WGS sequence"/>
</dbReference>
<organism evidence="1 2">
    <name type="scientific">Prevotella denticola</name>
    <dbReference type="NCBI Taxonomy" id="28129"/>
    <lineage>
        <taxon>Bacteria</taxon>
        <taxon>Pseudomonadati</taxon>
        <taxon>Bacteroidota</taxon>
        <taxon>Bacteroidia</taxon>
        <taxon>Bacteroidales</taxon>
        <taxon>Prevotellaceae</taxon>
        <taxon>Prevotella</taxon>
    </lineage>
</organism>
<gene>
    <name evidence="1" type="ORF">NCTC13067_02381</name>
</gene>
<protein>
    <submittedName>
        <fullName evidence="1">Uncharacterized protein</fullName>
    </submittedName>
</protein>
<evidence type="ECO:0000313" key="2">
    <source>
        <dbReference type="Proteomes" id="UP000255469"/>
    </source>
</evidence>
<accession>A0A379EDP3</accession>
<proteinExistence type="predicted"/>
<evidence type="ECO:0000313" key="1">
    <source>
        <dbReference type="EMBL" id="SUB94508.1"/>
    </source>
</evidence>